<evidence type="ECO:0000256" key="3">
    <source>
        <dbReference type="ARBA" id="ARBA00022801"/>
    </source>
</evidence>
<keyword evidence="7" id="KW-1185">Reference proteome</keyword>
<accession>A0A1I7XQ93</accession>
<proteinExistence type="predicted"/>
<name>A0A1I7XQ93_HETBA</name>
<dbReference type="GO" id="GO:0016787">
    <property type="term" value="F:hydrolase activity"/>
    <property type="evidence" value="ECO:0007669"/>
    <property type="project" value="UniProtKB-KW"/>
</dbReference>
<evidence type="ECO:0000256" key="5">
    <source>
        <dbReference type="ARBA" id="ARBA00022840"/>
    </source>
</evidence>
<organism evidence="7 8">
    <name type="scientific">Heterorhabditis bacteriophora</name>
    <name type="common">Entomopathogenic nematode worm</name>
    <dbReference type="NCBI Taxonomy" id="37862"/>
    <lineage>
        <taxon>Eukaryota</taxon>
        <taxon>Metazoa</taxon>
        <taxon>Ecdysozoa</taxon>
        <taxon>Nematoda</taxon>
        <taxon>Chromadorea</taxon>
        <taxon>Rhabditida</taxon>
        <taxon>Rhabditina</taxon>
        <taxon>Rhabditomorpha</taxon>
        <taxon>Strongyloidea</taxon>
        <taxon>Heterorhabditidae</taxon>
        <taxon>Heterorhabditis</taxon>
    </lineage>
</organism>
<dbReference type="AlphaFoldDB" id="A0A1I7XQ93"/>
<keyword evidence="3" id="KW-0378">Hydrolase</keyword>
<evidence type="ECO:0000256" key="4">
    <source>
        <dbReference type="ARBA" id="ARBA00022806"/>
    </source>
</evidence>
<evidence type="ECO:0000313" key="8">
    <source>
        <dbReference type="WBParaSite" id="Hba_19698"/>
    </source>
</evidence>
<protein>
    <submittedName>
        <fullName evidence="8">Dna2 domain-containing protein</fullName>
    </submittedName>
</protein>
<dbReference type="InterPro" id="IPR014808">
    <property type="entry name" value="DNA_replication_fac_Dna2_N"/>
</dbReference>
<dbReference type="WBParaSite" id="Hba_19698">
    <property type="protein sequence ID" value="Hba_19698"/>
    <property type="gene ID" value="Hba_19698"/>
</dbReference>
<evidence type="ECO:0000259" key="6">
    <source>
        <dbReference type="Pfam" id="PF08696"/>
    </source>
</evidence>
<evidence type="ECO:0000313" key="7">
    <source>
        <dbReference type="Proteomes" id="UP000095283"/>
    </source>
</evidence>
<dbReference type="Proteomes" id="UP000095283">
    <property type="component" value="Unplaced"/>
</dbReference>
<keyword evidence="4" id="KW-0347">Helicase</keyword>
<keyword evidence="1" id="KW-0479">Metal-binding</keyword>
<evidence type="ECO:0000256" key="1">
    <source>
        <dbReference type="ARBA" id="ARBA00022723"/>
    </source>
</evidence>
<dbReference type="GO" id="GO:0004386">
    <property type="term" value="F:helicase activity"/>
    <property type="evidence" value="ECO:0007669"/>
    <property type="project" value="UniProtKB-KW"/>
</dbReference>
<dbReference type="GO" id="GO:0005524">
    <property type="term" value="F:ATP binding"/>
    <property type="evidence" value="ECO:0007669"/>
    <property type="project" value="UniProtKB-KW"/>
</dbReference>
<evidence type="ECO:0000256" key="2">
    <source>
        <dbReference type="ARBA" id="ARBA00022741"/>
    </source>
</evidence>
<sequence>MDLICTTSEGHDSIVYLQDQWADSKCDPGARIRLIGAKKWGDLDWLVSNDNGILITSPDTLVRCTSIASSSWCARKVRF</sequence>
<keyword evidence="2" id="KW-0547">Nucleotide-binding</keyword>
<feature type="domain" description="DNA replication factor Dna2 N-terminal" evidence="6">
    <location>
        <begin position="8"/>
        <end position="76"/>
    </location>
</feature>
<reference evidence="8" key="1">
    <citation type="submission" date="2016-11" db="UniProtKB">
        <authorList>
            <consortium name="WormBaseParasite"/>
        </authorList>
    </citation>
    <scope>IDENTIFICATION</scope>
</reference>
<keyword evidence="5" id="KW-0067">ATP-binding</keyword>
<dbReference type="GO" id="GO:0046872">
    <property type="term" value="F:metal ion binding"/>
    <property type="evidence" value="ECO:0007669"/>
    <property type="project" value="UniProtKB-KW"/>
</dbReference>
<dbReference type="Pfam" id="PF08696">
    <property type="entry name" value="Dna2"/>
    <property type="match status" value="1"/>
</dbReference>